<evidence type="ECO:0000313" key="6">
    <source>
        <dbReference type="Proteomes" id="UP000001357"/>
    </source>
</evidence>
<organism evidence="5 6">
    <name type="scientific">Monosiga brevicollis</name>
    <name type="common">Choanoflagellate</name>
    <dbReference type="NCBI Taxonomy" id="81824"/>
    <lineage>
        <taxon>Eukaryota</taxon>
        <taxon>Choanoflagellata</taxon>
        <taxon>Craspedida</taxon>
        <taxon>Salpingoecidae</taxon>
        <taxon>Monosiga</taxon>
    </lineage>
</organism>
<dbReference type="RefSeq" id="XP_001748380.1">
    <property type="nucleotide sequence ID" value="XM_001748328.1"/>
</dbReference>
<dbReference type="OMA" id="SIRDIHY"/>
<evidence type="ECO:0000259" key="4">
    <source>
        <dbReference type="PROSITE" id="PS51371"/>
    </source>
</evidence>
<dbReference type="SMART" id="SM00116">
    <property type="entry name" value="CBS"/>
    <property type="match status" value="4"/>
</dbReference>
<dbReference type="AlphaFoldDB" id="A9V6M8"/>
<dbReference type="STRING" id="81824.A9V6M8"/>
<gene>
    <name evidence="5" type="ORF">MONBRDRAFT_38237</name>
</gene>
<dbReference type="EMBL" id="CH991563">
    <property type="protein sequence ID" value="EDQ86835.1"/>
    <property type="molecule type" value="Genomic_DNA"/>
</dbReference>
<keyword evidence="1" id="KW-0677">Repeat</keyword>
<feature type="domain" description="CBS" evidence="4">
    <location>
        <begin position="241"/>
        <end position="297"/>
    </location>
</feature>
<dbReference type="Gene3D" id="3.10.580.10">
    <property type="entry name" value="CBS-domain"/>
    <property type="match status" value="2"/>
</dbReference>
<evidence type="ECO:0000256" key="3">
    <source>
        <dbReference type="PROSITE-ProRule" id="PRU00703"/>
    </source>
</evidence>
<dbReference type="Proteomes" id="UP000001357">
    <property type="component" value="Unassembled WGS sequence"/>
</dbReference>
<reference evidence="5 6" key="1">
    <citation type="journal article" date="2008" name="Nature">
        <title>The genome of the choanoflagellate Monosiga brevicollis and the origin of metazoans.</title>
        <authorList>
            <consortium name="JGI Sequencing"/>
            <person name="King N."/>
            <person name="Westbrook M.J."/>
            <person name="Young S.L."/>
            <person name="Kuo A."/>
            <person name="Abedin M."/>
            <person name="Chapman J."/>
            <person name="Fairclough S."/>
            <person name="Hellsten U."/>
            <person name="Isogai Y."/>
            <person name="Letunic I."/>
            <person name="Marr M."/>
            <person name="Pincus D."/>
            <person name="Putnam N."/>
            <person name="Rokas A."/>
            <person name="Wright K.J."/>
            <person name="Zuzow R."/>
            <person name="Dirks W."/>
            <person name="Good M."/>
            <person name="Goodstein D."/>
            <person name="Lemons D."/>
            <person name="Li W."/>
            <person name="Lyons J.B."/>
            <person name="Morris A."/>
            <person name="Nichols S."/>
            <person name="Richter D.J."/>
            <person name="Salamov A."/>
            <person name="Bork P."/>
            <person name="Lim W.A."/>
            <person name="Manning G."/>
            <person name="Miller W.T."/>
            <person name="McGinnis W."/>
            <person name="Shapiro H."/>
            <person name="Tjian R."/>
            <person name="Grigoriev I.V."/>
            <person name="Rokhsar D."/>
        </authorList>
    </citation>
    <scope>NUCLEOTIDE SEQUENCE [LARGE SCALE GENOMIC DNA]</scope>
    <source>
        <strain evidence="6">MX1 / ATCC 50154</strain>
    </source>
</reference>
<dbReference type="FunCoup" id="A9V6M8">
    <property type="interactions" value="1288"/>
</dbReference>
<protein>
    <recommendedName>
        <fullName evidence="4">CBS domain-containing protein</fullName>
    </recommendedName>
</protein>
<dbReference type="InterPro" id="IPR000644">
    <property type="entry name" value="CBS_dom"/>
</dbReference>
<dbReference type="SUPFAM" id="SSF54631">
    <property type="entry name" value="CBS-domain pair"/>
    <property type="match status" value="2"/>
</dbReference>
<dbReference type="eggNOG" id="KOG1764">
    <property type="taxonomic scope" value="Eukaryota"/>
</dbReference>
<keyword evidence="6" id="KW-1185">Reference proteome</keyword>
<dbReference type="InterPro" id="IPR050511">
    <property type="entry name" value="AMPK_gamma/SDS23_families"/>
</dbReference>
<dbReference type="InParanoid" id="A9V6M8"/>
<dbReference type="Pfam" id="PF00571">
    <property type="entry name" value="CBS"/>
    <property type="match status" value="3"/>
</dbReference>
<dbReference type="PANTHER" id="PTHR13780:SF36">
    <property type="entry name" value="CBS DOMAIN-CONTAINING PROTEIN"/>
    <property type="match status" value="1"/>
</dbReference>
<dbReference type="KEGG" id="mbr:MONBRDRAFT_38237"/>
<feature type="domain" description="CBS" evidence="4">
    <location>
        <begin position="117"/>
        <end position="163"/>
    </location>
</feature>
<accession>A9V6M8</accession>
<name>A9V6M8_MONBE</name>
<feature type="domain" description="CBS" evidence="4">
    <location>
        <begin position="164"/>
        <end position="222"/>
    </location>
</feature>
<evidence type="ECO:0000313" key="5">
    <source>
        <dbReference type="EMBL" id="EDQ86835.1"/>
    </source>
</evidence>
<dbReference type="PANTHER" id="PTHR13780">
    <property type="entry name" value="AMP-ACTIVATED PROTEIN KINASE, GAMMA REGULATORY SUBUNIT"/>
    <property type="match status" value="1"/>
</dbReference>
<dbReference type="InterPro" id="IPR046342">
    <property type="entry name" value="CBS_dom_sf"/>
</dbReference>
<feature type="domain" description="CBS" evidence="4">
    <location>
        <begin position="25"/>
        <end position="92"/>
    </location>
</feature>
<keyword evidence="2 3" id="KW-0129">CBS domain</keyword>
<dbReference type="CDD" id="cd02205">
    <property type="entry name" value="CBS_pair_SF"/>
    <property type="match status" value="2"/>
</dbReference>
<evidence type="ECO:0000256" key="2">
    <source>
        <dbReference type="ARBA" id="ARBA00023122"/>
    </source>
</evidence>
<dbReference type="PROSITE" id="PS51371">
    <property type="entry name" value="CBS"/>
    <property type="match status" value="4"/>
</dbReference>
<dbReference type="GeneID" id="5893644"/>
<evidence type="ECO:0000256" key="1">
    <source>
        <dbReference type="ARBA" id="ARBA00022737"/>
    </source>
</evidence>
<proteinExistence type="predicted"/>
<sequence>MASDLSAVQASLEELLASTKVSALMTEKREVIAVRDDTNLLEAVKLMAAHNVAACPVRSSQAPDGTPWREAFVGFLDTLSIVYYLYDTLEDIEKNGGNAAHLQNDHRVVGVPVSKIMDTATQGPFVPLTPDHTLRDVMLIMGRFGLHRLPVVSGDNVVGIITQQKRSVFSITHDASLKQAIEMIRTQNLSAVPVLGVKQELVGNVSSRDLRNLVTHGGLFSLLHEPVRKFIDAITAAEHEAMNPAIGCKTNHSLQQIMQQLAVSKIHRIYLCDAHDRVLRVVSLSDILNVFVQEDAGYLAASFNLE</sequence>